<dbReference type="Gene3D" id="3.40.50.2000">
    <property type="entry name" value="Glycogen Phosphorylase B"/>
    <property type="match status" value="1"/>
</dbReference>
<reference evidence="2" key="1">
    <citation type="submission" date="2022-06" db="EMBL/GenBank/DDBJ databases">
        <title>Genome sequence of Phormidium yuhuli AB48 isolated from an industrial photobioreactor environment.</title>
        <authorList>
            <person name="Qiu Y."/>
            <person name="Noonan A.J.C."/>
            <person name="Dofher K."/>
            <person name="Koch M."/>
            <person name="Kieft B."/>
            <person name="Lin X."/>
            <person name="Ziels R.M."/>
            <person name="Hallam S.J."/>
        </authorList>
    </citation>
    <scope>NUCLEOTIDE SEQUENCE</scope>
    <source>
        <strain evidence="2">AB48</strain>
    </source>
</reference>
<organism evidence="2 3">
    <name type="scientific">Phormidium yuhuli AB48</name>
    <dbReference type="NCBI Taxonomy" id="2940671"/>
    <lineage>
        <taxon>Bacteria</taxon>
        <taxon>Bacillati</taxon>
        <taxon>Cyanobacteriota</taxon>
        <taxon>Cyanophyceae</taxon>
        <taxon>Oscillatoriophycideae</taxon>
        <taxon>Oscillatoriales</taxon>
        <taxon>Oscillatoriaceae</taxon>
        <taxon>Phormidium</taxon>
        <taxon>Phormidium yuhuli</taxon>
    </lineage>
</organism>
<feature type="domain" description="Glycosyl transferase family 1" evidence="1">
    <location>
        <begin position="203"/>
        <end position="265"/>
    </location>
</feature>
<dbReference type="EMBL" id="CP098611">
    <property type="protein sequence ID" value="USR93020.1"/>
    <property type="molecule type" value="Genomic_DNA"/>
</dbReference>
<dbReference type="Proteomes" id="UP001056708">
    <property type="component" value="Chromosome"/>
</dbReference>
<gene>
    <name evidence="2" type="ORF">NEA10_09995</name>
</gene>
<name>A0ABY5AVF1_9CYAN</name>
<dbReference type="SUPFAM" id="SSF53756">
    <property type="entry name" value="UDP-Glycosyltransferase/glycogen phosphorylase"/>
    <property type="match status" value="1"/>
</dbReference>
<dbReference type="GO" id="GO:0016757">
    <property type="term" value="F:glycosyltransferase activity"/>
    <property type="evidence" value="ECO:0007669"/>
    <property type="project" value="UniProtKB-KW"/>
</dbReference>
<keyword evidence="2" id="KW-0328">Glycosyltransferase</keyword>
<dbReference type="Pfam" id="PF00534">
    <property type="entry name" value="Glycos_transf_1"/>
    <property type="match status" value="1"/>
</dbReference>
<keyword evidence="3" id="KW-1185">Reference proteome</keyword>
<proteinExistence type="predicted"/>
<evidence type="ECO:0000313" key="2">
    <source>
        <dbReference type="EMBL" id="USR93020.1"/>
    </source>
</evidence>
<dbReference type="RefSeq" id="WP_252665194.1">
    <property type="nucleotide sequence ID" value="NZ_CP098611.1"/>
</dbReference>
<evidence type="ECO:0000259" key="1">
    <source>
        <dbReference type="Pfam" id="PF00534"/>
    </source>
</evidence>
<dbReference type="EC" id="2.4.-.-" evidence="2"/>
<protein>
    <submittedName>
        <fullName evidence="2">Glycosyltransferase</fullName>
        <ecNumber evidence="2">2.4.-.-</ecNumber>
    </submittedName>
</protein>
<dbReference type="InterPro" id="IPR001296">
    <property type="entry name" value="Glyco_trans_1"/>
</dbReference>
<keyword evidence="2" id="KW-0808">Transferase</keyword>
<evidence type="ECO:0000313" key="3">
    <source>
        <dbReference type="Proteomes" id="UP001056708"/>
    </source>
</evidence>
<accession>A0ABY5AVF1</accession>
<sequence>MTFSSCSVNLIARDNNSGLTRDALLLMHLLQGEGFDVSWSKDCEPGLRGQLSKQALRRLQQGWRRWRGQPRYDINLFIEGVVPWWLPHARFNLLIPNQDWFHDYWSPYLKHFDYILCKTKIAEDVFSSWGKTVYIGFTSEDCHLPKMTPDYDRAFHLGSDRIRLKTALLWKIWQEHPDFPPLTLSSHNLPPQTEIPKNLTLIQTFIPTPELRTLQNSHGVHLYPTRIEGFGHRISEAMSCRAAVLTTDAPPMNEIVSPDCGILVPYEKIQPQYWGTQYHVTHRSLTTALETLWGTDIATRRAWGEQAREYYEERDRTFRQRLPELLRNL</sequence>